<dbReference type="Pfam" id="PF12972">
    <property type="entry name" value="NAGLU_C"/>
    <property type="match status" value="1"/>
</dbReference>
<dbReference type="RefSeq" id="WP_345400863.1">
    <property type="nucleotide sequence ID" value="NZ_BAABHG010000012.1"/>
</dbReference>
<dbReference type="PANTHER" id="PTHR12872:SF1">
    <property type="entry name" value="ALPHA-N-ACETYLGLUCOSAMINIDASE"/>
    <property type="match status" value="1"/>
</dbReference>
<dbReference type="InterPro" id="IPR029018">
    <property type="entry name" value="Hex-like_dom2"/>
</dbReference>
<evidence type="ECO:0000313" key="6">
    <source>
        <dbReference type="EMBL" id="MFD2462392.1"/>
    </source>
</evidence>
<dbReference type="Gene3D" id="1.20.120.670">
    <property type="entry name" value="N-acetyl-b-d-glucoasminidase"/>
    <property type="match status" value="1"/>
</dbReference>
<keyword evidence="2" id="KW-0732">Signal</keyword>
<dbReference type="EMBL" id="JBHUKU010000015">
    <property type="protein sequence ID" value="MFD2462392.1"/>
    <property type="molecule type" value="Genomic_DNA"/>
</dbReference>
<dbReference type="Gene3D" id="3.30.379.10">
    <property type="entry name" value="Chitobiase/beta-hexosaminidase domain 2-like"/>
    <property type="match status" value="1"/>
</dbReference>
<evidence type="ECO:0000259" key="3">
    <source>
        <dbReference type="Pfam" id="PF05089"/>
    </source>
</evidence>
<sequence length="737" mass="82148">MRPSRLRCLVLVAAVLATLLSTVTTASAGPDGPQAFDTGPAARALDRLLPGRQEQIRLRAVPKNGGDGYRISGRRGHVLVEGTSPAVLLTGVHTYLREVVKADISWTGQQLNLPRVLPAPERPIVRKADVPHRFAFNDTNDGYTRPYADWAYWEREIDVLALHGINEVLVYLGQDEVYRRTFREFGYGDTELRAWVPGPAHQPWWLLQNMSGFAGPVSEHLLDQRTELARRIVGRLRELGMTPVFPGYFGTVPPRFTERNPGAHVVGQGTWGGFGRPDWLDPRDERFAKVAASFYRNQSALYGDSSMYKMDLLHEGGNPGDVPVPDAAKAVQHALRAAHPDAIWAILGWQTNPRPDILGAVDKSRMLIVDGLSDRYPTVTDREKDWQGTPYAFGSIWNFGGHTAIGANTPDWARLYPQWRDKPGSRLSGIAVMPEGADNNPAAMTLLTDLAWTPGSVDLAAWFDRYAESRYGGEDPHAKAAWNILRETAYGTTRADNWSEAADGLYGARPSLTTTHAAAWSPDHLRYDPARFERALTELLQVSPALRRSSAYRYDLVDVARQVLANRSRTLLPRIKAAYDAKDRARFGALTGTWLHGMDLLDSVLGTDEHFLLGGWLDAARKAGSSPSEKDLLEFDARSILTVWGTRDSDAEGLHDYANREWAGLVGDLYTHRWRTYFTELDTALAEHREPRPIDWFALDEGWAHGHQRYAVRPHGDSHTAAARIAGELATAPRQRR</sequence>
<proteinExistence type="predicted"/>
<comment type="caution">
    <text evidence="6">The sequence shown here is derived from an EMBL/GenBank/DDBJ whole genome shotgun (WGS) entry which is preliminary data.</text>
</comment>
<dbReference type="Proteomes" id="UP001597419">
    <property type="component" value="Unassembled WGS sequence"/>
</dbReference>
<evidence type="ECO:0000259" key="5">
    <source>
        <dbReference type="Pfam" id="PF12972"/>
    </source>
</evidence>
<feature type="domain" description="Alpha-N-acetylglucosaminidase N-terminal" evidence="4">
    <location>
        <begin position="41"/>
        <end position="119"/>
    </location>
</feature>
<feature type="domain" description="Alpha-N-acetylglucosaminidase C-terminal" evidence="5">
    <location>
        <begin position="462"/>
        <end position="725"/>
    </location>
</feature>
<dbReference type="InterPro" id="IPR007781">
    <property type="entry name" value="NAGLU"/>
</dbReference>
<gene>
    <name evidence="6" type="ORF">ACFSYJ_27550</name>
</gene>
<dbReference type="Pfam" id="PF05089">
    <property type="entry name" value="NAGLU"/>
    <property type="match status" value="1"/>
</dbReference>
<feature type="chain" id="PRO_5046794169" evidence="2">
    <location>
        <begin position="29"/>
        <end position="737"/>
    </location>
</feature>
<evidence type="ECO:0000256" key="2">
    <source>
        <dbReference type="SAM" id="SignalP"/>
    </source>
</evidence>
<keyword evidence="7" id="KW-1185">Reference proteome</keyword>
<dbReference type="Gene3D" id="3.20.20.80">
    <property type="entry name" value="Glycosidases"/>
    <property type="match status" value="1"/>
</dbReference>
<reference evidence="7" key="1">
    <citation type="journal article" date="2019" name="Int. J. Syst. Evol. Microbiol.">
        <title>The Global Catalogue of Microorganisms (GCM) 10K type strain sequencing project: providing services to taxonomists for standard genome sequencing and annotation.</title>
        <authorList>
            <consortium name="The Broad Institute Genomics Platform"/>
            <consortium name="The Broad Institute Genome Sequencing Center for Infectious Disease"/>
            <person name="Wu L."/>
            <person name="Ma J."/>
        </authorList>
    </citation>
    <scope>NUCLEOTIDE SEQUENCE [LARGE SCALE GENOMIC DNA]</scope>
    <source>
        <strain evidence="7">CGMCC 4.7643</strain>
    </source>
</reference>
<protein>
    <submittedName>
        <fullName evidence="6">Alpha-N-acetylglucosaminidase</fullName>
    </submittedName>
</protein>
<dbReference type="PANTHER" id="PTHR12872">
    <property type="entry name" value="ALPHA-N-ACETYLGLUCOSAMINIDASE"/>
    <property type="match status" value="1"/>
</dbReference>
<feature type="domain" description="Alpha-N-acetylglucosaminidase tim-barrel" evidence="3">
    <location>
        <begin position="133"/>
        <end position="453"/>
    </location>
</feature>
<evidence type="ECO:0000313" key="7">
    <source>
        <dbReference type="Proteomes" id="UP001597419"/>
    </source>
</evidence>
<feature type="signal peptide" evidence="2">
    <location>
        <begin position="1"/>
        <end position="28"/>
    </location>
</feature>
<keyword evidence="1" id="KW-0378">Hydrolase</keyword>
<dbReference type="Pfam" id="PF12971">
    <property type="entry name" value="NAGLU_N"/>
    <property type="match status" value="1"/>
</dbReference>
<evidence type="ECO:0000259" key="4">
    <source>
        <dbReference type="Pfam" id="PF12971"/>
    </source>
</evidence>
<dbReference type="InterPro" id="IPR024732">
    <property type="entry name" value="NAGLU_C"/>
</dbReference>
<dbReference type="InterPro" id="IPR024733">
    <property type="entry name" value="NAGLU_tim-barrel"/>
</dbReference>
<evidence type="ECO:0000256" key="1">
    <source>
        <dbReference type="ARBA" id="ARBA00022801"/>
    </source>
</evidence>
<organism evidence="6 7">
    <name type="scientific">Amycolatopsis samaneae</name>
    <dbReference type="NCBI Taxonomy" id="664691"/>
    <lineage>
        <taxon>Bacteria</taxon>
        <taxon>Bacillati</taxon>
        <taxon>Actinomycetota</taxon>
        <taxon>Actinomycetes</taxon>
        <taxon>Pseudonocardiales</taxon>
        <taxon>Pseudonocardiaceae</taxon>
        <taxon>Amycolatopsis</taxon>
    </lineage>
</organism>
<name>A0ABW5GNQ8_9PSEU</name>
<accession>A0ABW5GNQ8</accession>
<dbReference type="InterPro" id="IPR024240">
    <property type="entry name" value="NAGLU_N"/>
</dbReference>